<dbReference type="RefSeq" id="WP_073384580.1">
    <property type="nucleotide sequence ID" value="NZ_FQXK01000003.1"/>
</dbReference>
<feature type="transmembrane region" description="Helical" evidence="5">
    <location>
        <begin position="110"/>
        <end position="132"/>
    </location>
</feature>
<dbReference type="InterPro" id="IPR022914">
    <property type="entry name" value="UPF0397"/>
</dbReference>
<dbReference type="EMBL" id="FQXK01000003">
    <property type="protein sequence ID" value="SHH04175.1"/>
    <property type="molecule type" value="Genomic_DNA"/>
</dbReference>
<dbReference type="OrthoDB" id="4550662at2"/>
<dbReference type="STRING" id="1121131.SAMN02745229_00068"/>
<evidence type="ECO:0000256" key="3">
    <source>
        <dbReference type="ARBA" id="ARBA00022989"/>
    </source>
</evidence>
<dbReference type="Proteomes" id="UP000184278">
    <property type="component" value="Unassembled WGS sequence"/>
</dbReference>
<dbReference type="GO" id="GO:0005886">
    <property type="term" value="C:plasma membrane"/>
    <property type="evidence" value="ECO:0007669"/>
    <property type="project" value="UniProtKB-SubCell"/>
</dbReference>
<dbReference type="AlphaFoldDB" id="A0A1M5PQR2"/>
<evidence type="ECO:0000256" key="1">
    <source>
        <dbReference type="ARBA" id="ARBA00022475"/>
    </source>
</evidence>
<reference evidence="7" key="1">
    <citation type="submission" date="2016-11" db="EMBL/GenBank/DDBJ databases">
        <authorList>
            <person name="Varghese N."/>
            <person name="Submissions S."/>
        </authorList>
    </citation>
    <scope>NUCLEOTIDE SEQUENCE [LARGE SCALE GENOMIC DNA]</scope>
    <source>
        <strain evidence="7">DSM 3071</strain>
    </source>
</reference>
<proteinExistence type="inferred from homology"/>
<dbReference type="GeneID" id="89509194"/>
<dbReference type="Gene3D" id="1.10.1760.20">
    <property type="match status" value="1"/>
</dbReference>
<evidence type="ECO:0000313" key="7">
    <source>
        <dbReference type="Proteomes" id="UP000184278"/>
    </source>
</evidence>
<feature type="transmembrane region" description="Helical" evidence="5">
    <location>
        <begin position="40"/>
        <end position="68"/>
    </location>
</feature>
<keyword evidence="3 5" id="KW-1133">Transmembrane helix</keyword>
<evidence type="ECO:0000256" key="2">
    <source>
        <dbReference type="ARBA" id="ARBA00022692"/>
    </source>
</evidence>
<evidence type="ECO:0000313" key="6">
    <source>
        <dbReference type="EMBL" id="SHH04175.1"/>
    </source>
</evidence>
<evidence type="ECO:0000256" key="4">
    <source>
        <dbReference type="ARBA" id="ARBA00023136"/>
    </source>
</evidence>
<feature type="transmembrane region" description="Helical" evidence="5">
    <location>
        <begin position="74"/>
        <end position="98"/>
    </location>
</feature>
<dbReference type="HAMAP" id="MF_01572">
    <property type="entry name" value="UPF0397"/>
    <property type="match status" value="1"/>
</dbReference>
<accession>A0A1M5PQR2</accession>
<feature type="transmembrane region" description="Helical" evidence="5">
    <location>
        <begin position="144"/>
        <end position="171"/>
    </location>
</feature>
<dbReference type="PANTHER" id="PTHR37815">
    <property type="entry name" value="UPF0397 PROTEIN BC_2624-RELATED"/>
    <property type="match status" value="1"/>
</dbReference>
<sequence length="184" mass="19622">MNRLLNVKTIVATAIGAALFFVLGRFVAIPSPVPNTNISVQYGVLAFIAALFGPVAGILAGLIGHFFIDFSQPWGIWWSWIIASGFFGLIMGIISFRLKLDDGEFGVKSIILFNVSQIVAHAIAWIVIAPILDIRIYAEAANKVFAQGAVGALANSVTTAIVGTLLCIAYTTAIPKKGSLKEED</sequence>
<protein>
    <recommendedName>
        <fullName evidence="5">UPF0397 protein SAMN02745229_00068</fullName>
    </recommendedName>
</protein>
<comment type="subcellular location">
    <subcellularLocation>
        <location evidence="5">Cell membrane</location>
        <topology evidence="5">Multi-pass membrane protein</topology>
    </subcellularLocation>
</comment>
<keyword evidence="7" id="KW-1185">Reference proteome</keyword>
<name>A0A1M5PQR2_BUTFI</name>
<organism evidence="6 7">
    <name type="scientific">Butyrivibrio fibrisolvens DSM 3071</name>
    <dbReference type="NCBI Taxonomy" id="1121131"/>
    <lineage>
        <taxon>Bacteria</taxon>
        <taxon>Bacillati</taxon>
        <taxon>Bacillota</taxon>
        <taxon>Clostridia</taxon>
        <taxon>Lachnospirales</taxon>
        <taxon>Lachnospiraceae</taxon>
        <taxon>Butyrivibrio</taxon>
    </lineage>
</organism>
<evidence type="ECO:0000256" key="5">
    <source>
        <dbReference type="HAMAP-Rule" id="MF_01572"/>
    </source>
</evidence>
<dbReference type="InterPro" id="IPR009825">
    <property type="entry name" value="ECF_substrate-spec-like"/>
</dbReference>
<feature type="transmembrane region" description="Helical" evidence="5">
    <location>
        <begin position="6"/>
        <end position="28"/>
    </location>
</feature>
<keyword evidence="4 5" id="KW-0472">Membrane</keyword>
<comment type="similarity">
    <text evidence="5">Belongs to the UPF0397 family.</text>
</comment>
<keyword evidence="2 5" id="KW-0812">Transmembrane</keyword>
<dbReference type="NCBIfam" id="NF010182">
    <property type="entry name" value="PRK13661.1"/>
    <property type="match status" value="1"/>
</dbReference>
<dbReference type="PANTHER" id="PTHR37815:SF3">
    <property type="entry name" value="UPF0397 PROTEIN SPR0429"/>
    <property type="match status" value="1"/>
</dbReference>
<gene>
    <name evidence="6" type="ORF">SAMN02745229_00068</name>
</gene>
<keyword evidence="1 5" id="KW-1003">Cell membrane</keyword>
<dbReference type="Pfam" id="PF07155">
    <property type="entry name" value="ECF-ribofla_trS"/>
    <property type="match status" value="1"/>
</dbReference>